<accession>A0A7J6NLD7</accession>
<dbReference type="OrthoDB" id="442535at2759"/>
<dbReference type="PANTHER" id="PTHR12461:SF105">
    <property type="entry name" value="HYPOXIA-INDUCIBLE FACTOR 1-ALPHA INHIBITOR"/>
    <property type="match status" value="1"/>
</dbReference>
<dbReference type="SMART" id="SM00558">
    <property type="entry name" value="JmjC"/>
    <property type="match status" value="1"/>
</dbReference>
<feature type="compositionally biased region" description="Acidic residues" evidence="1">
    <location>
        <begin position="480"/>
        <end position="489"/>
    </location>
</feature>
<dbReference type="AlphaFoldDB" id="A0A7J6NLD7"/>
<dbReference type="SUPFAM" id="SSF51197">
    <property type="entry name" value="Clavaminate synthase-like"/>
    <property type="match status" value="1"/>
</dbReference>
<evidence type="ECO:0000313" key="3">
    <source>
        <dbReference type="EMBL" id="KAF4684699.1"/>
    </source>
</evidence>
<feature type="region of interest" description="Disordered" evidence="1">
    <location>
        <begin position="436"/>
        <end position="459"/>
    </location>
</feature>
<dbReference type="Proteomes" id="UP000541610">
    <property type="component" value="Unassembled WGS sequence"/>
</dbReference>
<dbReference type="EMBL" id="JABANP010000297">
    <property type="protein sequence ID" value="KAF4684699.1"/>
    <property type="molecule type" value="Genomic_DNA"/>
</dbReference>
<sequence>MLSSQKRLNDGLKGKRGSDKSPVASVSKKARTAEPWIKVTDALTPEDDEMSLEECCKRGKLLQTLLKGSGYIRDGFITEHYLKGRPIVLRDGATGDVLDDICSQYLAGLDIEQMLQASPSDVIHTWLTPTGPFSDEPASSIELHHPSAAVAALKAGAQLYFPAPQPLTDLMCTSIAEGLGVPKACGEYADHTKRSEIETFVCRKGHTTDWHTDFQTNFTIQLSGRKKWSLKASSTECYPIRGRSPHFATSSNHEQQLKSARMQHSEAQYRPPDEYAHAHRYFADAEEIILSPGDVLFHPAGVWHKVESLDDENIAINISIIPLRWADIIAGAVKQLLLQRPALVWPVAALPSRASLEGQLKALMESEVKPVLDSLSAREMASGVEGALPKLLDLTKPAEVRMQLADILSTIAPLDSSDVFVFNRLATVVEAPKGCELDTTDLEEEDGDDDVDSDDEDDLSEIRLRDDAEIEATRRPGTADIDEDNGEEMVEEDSKLYSLHLNYCRDDTNFDDLVRVIIKVPSELVPLMTWLQRHHTTSAVTPATFKASDLEECSGEQQQQENDEDCGGFMDVVVGLPSSFFVDPPRPPHLPMFRSRELSYALARTLDKEKDHVKRNVLLVTDDGMVVAAARASSDESSKTIGAVAANVYMEYKCTENALGSALTSLLMQCEYSPGQKTAVRVTPFAQSECEDDPMLVLLAVVGRDEGDYDWLEEVGSRVATDLAFLKDEVFNKMIREPLPSDGP</sequence>
<feature type="region of interest" description="Disordered" evidence="1">
    <location>
        <begin position="470"/>
        <end position="489"/>
    </location>
</feature>
<dbReference type="InterPro" id="IPR003347">
    <property type="entry name" value="JmjC_dom"/>
</dbReference>
<dbReference type="PROSITE" id="PS51184">
    <property type="entry name" value="JMJC"/>
    <property type="match status" value="1"/>
</dbReference>
<proteinExistence type="predicted"/>
<feature type="compositionally biased region" description="Acidic residues" evidence="1">
    <location>
        <begin position="438"/>
        <end position="459"/>
    </location>
</feature>
<reference evidence="3 4" key="1">
    <citation type="submission" date="2020-04" db="EMBL/GenBank/DDBJ databases">
        <title>Perkinsus olseni comparative genomics.</title>
        <authorList>
            <person name="Bogema D.R."/>
        </authorList>
    </citation>
    <scope>NUCLEOTIDE SEQUENCE [LARGE SCALE GENOMIC DNA]</scope>
    <source>
        <strain evidence="3">00978-12</strain>
    </source>
</reference>
<evidence type="ECO:0000313" key="4">
    <source>
        <dbReference type="Proteomes" id="UP000541610"/>
    </source>
</evidence>
<dbReference type="Pfam" id="PF13621">
    <property type="entry name" value="Cupin_8"/>
    <property type="match status" value="1"/>
</dbReference>
<dbReference type="Gene3D" id="2.60.120.650">
    <property type="entry name" value="Cupin"/>
    <property type="match status" value="1"/>
</dbReference>
<name>A0A7J6NLD7_PEROL</name>
<gene>
    <name evidence="3" type="ORF">FOZ60_007386</name>
</gene>
<dbReference type="Gene3D" id="3.30.450.30">
    <property type="entry name" value="Dynein light chain 2a, cytoplasmic"/>
    <property type="match status" value="1"/>
</dbReference>
<feature type="region of interest" description="Disordered" evidence="1">
    <location>
        <begin position="1"/>
        <end position="29"/>
    </location>
</feature>
<protein>
    <recommendedName>
        <fullName evidence="2">JmjC domain-containing protein</fullName>
    </recommendedName>
</protein>
<organism evidence="3 4">
    <name type="scientific">Perkinsus olseni</name>
    <name type="common">Perkinsus atlanticus</name>
    <dbReference type="NCBI Taxonomy" id="32597"/>
    <lineage>
        <taxon>Eukaryota</taxon>
        <taxon>Sar</taxon>
        <taxon>Alveolata</taxon>
        <taxon>Perkinsozoa</taxon>
        <taxon>Perkinsea</taxon>
        <taxon>Perkinsida</taxon>
        <taxon>Perkinsidae</taxon>
        <taxon>Perkinsus</taxon>
    </lineage>
</organism>
<evidence type="ECO:0000259" key="2">
    <source>
        <dbReference type="PROSITE" id="PS51184"/>
    </source>
</evidence>
<feature type="compositionally biased region" description="Basic and acidic residues" evidence="1">
    <location>
        <begin position="7"/>
        <end position="19"/>
    </location>
</feature>
<evidence type="ECO:0000256" key="1">
    <source>
        <dbReference type="SAM" id="MobiDB-lite"/>
    </source>
</evidence>
<feature type="domain" description="JmjC" evidence="2">
    <location>
        <begin position="164"/>
        <end position="337"/>
    </location>
</feature>
<dbReference type="PANTHER" id="PTHR12461">
    <property type="entry name" value="HYPOXIA-INDUCIBLE FACTOR 1 ALPHA INHIBITOR-RELATED"/>
    <property type="match status" value="1"/>
</dbReference>
<dbReference type="InterPro" id="IPR041667">
    <property type="entry name" value="Cupin_8"/>
</dbReference>
<comment type="caution">
    <text evidence="3">The sequence shown here is derived from an EMBL/GenBank/DDBJ whole genome shotgun (WGS) entry which is preliminary data.</text>
</comment>